<evidence type="ECO:0000256" key="2">
    <source>
        <dbReference type="ARBA" id="ARBA00009607"/>
    </source>
</evidence>
<feature type="transmembrane region" description="Helical" evidence="7">
    <location>
        <begin position="54"/>
        <end position="75"/>
    </location>
</feature>
<dbReference type="VEuPathDB" id="FungiDB:PHYBLDRAFT_152135"/>
<keyword evidence="5 7" id="KW-1133">Transmembrane helix</keyword>
<dbReference type="InterPro" id="IPR019379">
    <property type="entry name" value="Gamma_Secretase_Asp_P_PEN2"/>
</dbReference>
<proteinExistence type="inferred from homology"/>
<reference evidence="9" key="1">
    <citation type="submission" date="2015-06" db="EMBL/GenBank/DDBJ databases">
        <title>Expansion of signal transduction pathways in fungi by whole-genome duplication.</title>
        <authorList>
            <consortium name="DOE Joint Genome Institute"/>
            <person name="Corrochano L.M."/>
            <person name="Kuo A."/>
            <person name="Marcet-Houben M."/>
            <person name="Polaino S."/>
            <person name="Salamov A."/>
            <person name="Villalobos J.M."/>
            <person name="Alvarez M.I."/>
            <person name="Avalos J."/>
            <person name="Benito E.P."/>
            <person name="Benoit I."/>
            <person name="Burger G."/>
            <person name="Camino L.P."/>
            <person name="Canovas D."/>
            <person name="Cerda-Olmedo E."/>
            <person name="Cheng J.-F."/>
            <person name="Dominguez A."/>
            <person name="Elias M."/>
            <person name="Eslava A.P."/>
            <person name="Glaser F."/>
            <person name="Grimwood J."/>
            <person name="Gutierrez G."/>
            <person name="Heitman J."/>
            <person name="Henrissat B."/>
            <person name="Iturriaga E.A."/>
            <person name="Lang B.F."/>
            <person name="Lavin J.L."/>
            <person name="Lee S."/>
            <person name="Li W."/>
            <person name="Lindquist E."/>
            <person name="Lopez-Garcia S."/>
            <person name="Luque E.M."/>
            <person name="Marcos A.T."/>
            <person name="Martin J."/>
            <person name="McCluskey K."/>
            <person name="Medina H.R."/>
            <person name="Miralles-Duran A."/>
            <person name="Miyazaki A."/>
            <person name="Munoz-Torres E."/>
            <person name="Oguiza J.A."/>
            <person name="Ohm R."/>
            <person name="Olmedo M."/>
            <person name="Orejas M."/>
            <person name="Ortiz-Castellanos L."/>
            <person name="Pisabarro A.G."/>
            <person name="Rodriguez-Romero J."/>
            <person name="Ruiz-Herrera J."/>
            <person name="Ruiz-Vazquez R."/>
            <person name="Sanz C."/>
            <person name="Schackwitz W."/>
            <person name="Schmutz J."/>
            <person name="Shahriari M."/>
            <person name="Shelest E."/>
            <person name="Silva-Franco F."/>
            <person name="Soanes D."/>
            <person name="Syed K."/>
            <person name="Tagua V.G."/>
            <person name="Talbot N.J."/>
            <person name="Thon M."/>
            <person name="De vries R.P."/>
            <person name="Wiebenga A."/>
            <person name="Yadav J.S."/>
            <person name="Braun E.L."/>
            <person name="Baker S."/>
            <person name="Garre V."/>
            <person name="Horwitz B."/>
            <person name="Torres-Martinez S."/>
            <person name="Idnurm A."/>
            <person name="Herrera-Estrella A."/>
            <person name="Gabaldon T."/>
            <person name="Grigoriev I.V."/>
        </authorList>
    </citation>
    <scope>NUCLEOTIDE SEQUENCE [LARGE SCALE GENOMIC DNA]</scope>
    <source>
        <strain evidence="9">NRRL 1555(-)</strain>
    </source>
</reference>
<dbReference type="RefSeq" id="XP_018284911.1">
    <property type="nucleotide sequence ID" value="XM_018432845.1"/>
</dbReference>
<evidence type="ECO:0000256" key="6">
    <source>
        <dbReference type="ARBA" id="ARBA00023136"/>
    </source>
</evidence>
<dbReference type="EMBL" id="KV441000">
    <property type="protein sequence ID" value="OAD66871.1"/>
    <property type="molecule type" value="Genomic_DNA"/>
</dbReference>
<evidence type="ECO:0000313" key="8">
    <source>
        <dbReference type="EMBL" id="OAD66871.1"/>
    </source>
</evidence>
<organism evidence="8 9">
    <name type="scientific">Phycomyces blakesleeanus (strain ATCC 8743b / DSM 1359 / FGSC 10004 / NBRC 33097 / NRRL 1555)</name>
    <dbReference type="NCBI Taxonomy" id="763407"/>
    <lineage>
        <taxon>Eukaryota</taxon>
        <taxon>Fungi</taxon>
        <taxon>Fungi incertae sedis</taxon>
        <taxon>Mucoromycota</taxon>
        <taxon>Mucoromycotina</taxon>
        <taxon>Mucoromycetes</taxon>
        <taxon>Mucorales</taxon>
        <taxon>Phycomycetaceae</taxon>
        <taxon>Phycomyces</taxon>
    </lineage>
</organism>
<evidence type="ECO:0000256" key="3">
    <source>
        <dbReference type="ARBA" id="ARBA00022692"/>
    </source>
</evidence>
<protein>
    <recommendedName>
        <fullName evidence="10">Gamma-secretase subunit PEN-2</fullName>
    </recommendedName>
</protein>
<dbReference type="GeneID" id="28993751"/>
<sequence length="98" mass="11168">MPKLDKMSNDELITISKKMFYGGFAFLPFLWLVNVMYFFTMCRKSTAPPALRKYVLMSLAGCILSFIALTTWYAVFVNKRVQWGQSADTITVVIPKGV</sequence>
<dbReference type="OrthoDB" id="524898at2759"/>
<keyword evidence="9" id="KW-1185">Reference proteome</keyword>
<dbReference type="InParanoid" id="A0A162ZHU5"/>
<dbReference type="PANTHER" id="PTHR16318">
    <property type="entry name" value="GAMMA-SECRETASE SUBUNIT PEN-2"/>
    <property type="match status" value="1"/>
</dbReference>
<keyword evidence="6 7" id="KW-0472">Membrane</keyword>
<dbReference type="Proteomes" id="UP000077315">
    <property type="component" value="Unassembled WGS sequence"/>
</dbReference>
<gene>
    <name evidence="8" type="ORF">PHYBLDRAFT_152135</name>
</gene>
<evidence type="ECO:0008006" key="10">
    <source>
        <dbReference type="Google" id="ProtNLM"/>
    </source>
</evidence>
<evidence type="ECO:0000256" key="5">
    <source>
        <dbReference type="ARBA" id="ARBA00022989"/>
    </source>
</evidence>
<name>A0A162ZHU5_PHYB8</name>
<accession>A0A162ZHU5</accession>
<dbReference type="Pfam" id="PF10251">
    <property type="entry name" value="PEN-2"/>
    <property type="match status" value="1"/>
</dbReference>
<dbReference type="AlphaFoldDB" id="A0A162ZHU5"/>
<evidence type="ECO:0000313" key="9">
    <source>
        <dbReference type="Proteomes" id="UP000077315"/>
    </source>
</evidence>
<evidence type="ECO:0000256" key="4">
    <source>
        <dbReference type="ARBA" id="ARBA00022976"/>
    </source>
</evidence>
<evidence type="ECO:0000256" key="7">
    <source>
        <dbReference type="SAM" id="Phobius"/>
    </source>
</evidence>
<comment type="subcellular location">
    <subcellularLocation>
        <location evidence="1">Membrane</location>
        <topology evidence="1">Multi-pass membrane protein</topology>
    </subcellularLocation>
</comment>
<comment type="similarity">
    <text evidence="2">Belongs to the PEN-2 family.</text>
</comment>
<dbReference type="GO" id="GO:0070765">
    <property type="term" value="C:gamma-secretase complex"/>
    <property type="evidence" value="ECO:0007669"/>
    <property type="project" value="TreeGrafter"/>
</dbReference>
<keyword evidence="4" id="KW-0914">Notch signaling pathway</keyword>
<evidence type="ECO:0000256" key="1">
    <source>
        <dbReference type="ARBA" id="ARBA00004141"/>
    </source>
</evidence>
<keyword evidence="3 7" id="KW-0812">Transmembrane</keyword>
<dbReference type="STRING" id="763407.A0A162ZHU5"/>
<dbReference type="PANTHER" id="PTHR16318:SF0">
    <property type="entry name" value="GAMMA-SECRETASE SUBUNIT PEN-2"/>
    <property type="match status" value="1"/>
</dbReference>
<feature type="transmembrane region" description="Helical" evidence="7">
    <location>
        <begin position="20"/>
        <end position="42"/>
    </location>
</feature>